<organism evidence="2">
    <name type="scientific">human gut metagenome</name>
    <dbReference type="NCBI Taxonomy" id="408170"/>
    <lineage>
        <taxon>unclassified sequences</taxon>
        <taxon>metagenomes</taxon>
        <taxon>organismal metagenomes</taxon>
    </lineage>
</organism>
<keyword evidence="1" id="KW-0472">Membrane</keyword>
<reference evidence="2" key="1">
    <citation type="submission" date="2013-12" db="EMBL/GenBank/DDBJ databases">
        <title>A Varibaculum cambriense genome reconstructed from a premature infant gut community with otherwise low bacterial novelty that shifts toward anaerobic metabolism during the third week of life.</title>
        <authorList>
            <person name="Brown C.T."/>
            <person name="Sharon I."/>
            <person name="Thomas B.C."/>
            <person name="Castelle C.J."/>
            <person name="Morowitz M.J."/>
            <person name="Banfield J.F."/>
        </authorList>
    </citation>
    <scope>NUCLEOTIDE SEQUENCE</scope>
</reference>
<evidence type="ECO:0000256" key="1">
    <source>
        <dbReference type="SAM" id="Phobius"/>
    </source>
</evidence>
<comment type="caution">
    <text evidence="2">The sequence shown here is derived from an EMBL/GenBank/DDBJ whole genome shotgun (WGS) entry which is preliminary data.</text>
</comment>
<protein>
    <submittedName>
        <fullName evidence="2">ABC superfamily ATP binding cassette transporter, ABC protein CydC</fullName>
    </submittedName>
</protein>
<evidence type="ECO:0000313" key="2">
    <source>
        <dbReference type="EMBL" id="ETJ43588.1"/>
    </source>
</evidence>
<name>W1YLZ1_9ZZZZ</name>
<gene>
    <name evidence="2" type="ORF">Q604_UNBC02405G0001</name>
</gene>
<keyword evidence="1" id="KW-0812">Transmembrane</keyword>
<feature type="transmembrane region" description="Helical" evidence="1">
    <location>
        <begin position="14"/>
        <end position="33"/>
    </location>
</feature>
<feature type="non-terminal residue" evidence="2">
    <location>
        <position position="105"/>
    </location>
</feature>
<sequence>AATVGLVTSVAIGLVYWPAGLILAACLILAGVLGPMATIRSARAAELARQEQATDLSATALTAIDGGSELSVAGRMPHLLADLDRVERHLAATRDKAARPAAVAA</sequence>
<dbReference type="EMBL" id="AZMM01002405">
    <property type="protein sequence ID" value="ETJ43588.1"/>
    <property type="molecule type" value="Genomic_DNA"/>
</dbReference>
<accession>W1YLZ1</accession>
<keyword evidence="1" id="KW-1133">Transmembrane helix</keyword>
<proteinExistence type="predicted"/>
<feature type="non-terminal residue" evidence="2">
    <location>
        <position position="1"/>
    </location>
</feature>
<dbReference type="AlphaFoldDB" id="W1YLZ1"/>